<dbReference type="AlphaFoldDB" id="J9FA53"/>
<accession>J9FA53</accession>
<reference evidence="1" key="1">
    <citation type="journal article" date="2012" name="PLoS ONE">
        <title>Gene sets for utilization of primary and secondary nutrition supplies in the distal gut of endangered iberian lynx.</title>
        <authorList>
            <person name="Alcaide M."/>
            <person name="Messina E."/>
            <person name="Richter M."/>
            <person name="Bargiela R."/>
            <person name="Peplies J."/>
            <person name="Huws S.A."/>
            <person name="Newbold C.J."/>
            <person name="Golyshin P.N."/>
            <person name="Simon M.A."/>
            <person name="Lopez G."/>
            <person name="Yakimov M.M."/>
            <person name="Ferrer M."/>
        </authorList>
    </citation>
    <scope>NUCLEOTIDE SEQUENCE</scope>
</reference>
<dbReference type="EMBL" id="AMCI01008254">
    <property type="protein sequence ID" value="EJW91318.1"/>
    <property type="molecule type" value="Genomic_DNA"/>
</dbReference>
<protein>
    <submittedName>
        <fullName evidence="1">Uncharacterized protein</fullName>
    </submittedName>
</protein>
<sequence>MFVGYSVSLICSSQFSRFFFCVEFKGCHIFSGTMAIAKPSVVISTTR</sequence>
<gene>
    <name evidence="1" type="ORF">EVA_20575</name>
</gene>
<name>J9FA53_9ZZZZ</name>
<organism evidence="1">
    <name type="scientific">gut metagenome</name>
    <dbReference type="NCBI Taxonomy" id="749906"/>
    <lineage>
        <taxon>unclassified sequences</taxon>
        <taxon>metagenomes</taxon>
        <taxon>organismal metagenomes</taxon>
    </lineage>
</organism>
<comment type="caution">
    <text evidence="1">The sequence shown here is derived from an EMBL/GenBank/DDBJ whole genome shotgun (WGS) entry which is preliminary data.</text>
</comment>
<evidence type="ECO:0000313" key="1">
    <source>
        <dbReference type="EMBL" id="EJW91318.1"/>
    </source>
</evidence>
<proteinExistence type="predicted"/>